<protein>
    <submittedName>
        <fullName evidence="1">Uncharacterized protein</fullName>
    </submittedName>
</protein>
<gene>
    <name evidence="1" type="ORF">EZH24_00290</name>
</gene>
<keyword evidence="2" id="KW-1185">Reference proteome</keyword>
<reference evidence="1 2" key="1">
    <citation type="journal article" date="2019" name="Anaerobe">
        <title>Brachyspira catarrhinii sp. nov., an anaerobic intestinal spirochaete isolated from vervet monkeys may have been misidentified as Brachyspira aalborgi in previous studies.</title>
        <authorList>
            <person name="Phillips N.D."/>
            <person name="La T."/>
            <person name="Hampson D.J."/>
        </authorList>
    </citation>
    <scope>NUCLEOTIDE SEQUENCE [LARGE SCALE GENOMIC DNA]</scope>
    <source>
        <strain evidence="1 2">Z12</strain>
    </source>
</reference>
<name>A0ABY2TU31_9SPIR</name>
<proteinExistence type="predicted"/>
<organism evidence="1 2">
    <name type="scientific">Brachyspira catarrhinii</name>
    <dbReference type="NCBI Taxonomy" id="2528966"/>
    <lineage>
        <taxon>Bacteria</taxon>
        <taxon>Pseudomonadati</taxon>
        <taxon>Spirochaetota</taxon>
        <taxon>Spirochaetia</taxon>
        <taxon>Brachyspirales</taxon>
        <taxon>Brachyspiraceae</taxon>
        <taxon>Brachyspira</taxon>
    </lineage>
</organism>
<comment type="caution">
    <text evidence="1">The sequence shown here is derived from an EMBL/GenBank/DDBJ whole genome shotgun (WGS) entry which is preliminary data.</text>
</comment>
<dbReference type="Proteomes" id="UP000310168">
    <property type="component" value="Unassembled WGS sequence"/>
</dbReference>
<evidence type="ECO:0000313" key="2">
    <source>
        <dbReference type="Proteomes" id="UP000310168"/>
    </source>
</evidence>
<sequence>MKIFINGKELSATLENEKNAYEVLKPVEEWCNSNSFLINRIIIDEKELSPDINKEYEAMQIENIKKIEIEALSHSEYYLSSIISIIEYIEKVSKTDSATLTENDIEALKDGIFWILDSIPRAIFLCNMNLETHGIIHILKMLEVKLERLNTITDNEKEDEEYLDKVKEFFGDDLKPFINDKVLPTMELVLEDAKINTMLIFANDINENNALYKIGTLPKFQPFIIEILDEVVEKLQTGKDKEAFIYAEKFSRIVGLSFSILSKVAEICSIDYSNIKIENISLIDAINDFNSMMNNLLEAFSNEDYISIADLLEYEIKEKIENIMDYIPLLEEYIERLNV</sequence>
<dbReference type="RefSeq" id="WP_137997138.1">
    <property type="nucleotide sequence ID" value="NZ_SJDU01000003.1"/>
</dbReference>
<evidence type="ECO:0000313" key="1">
    <source>
        <dbReference type="EMBL" id="TKZ36410.1"/>
    </source>
</evidence>
<accession>A0ABY2TU31</accession>
<dbReference type="EMBL" id="SJDU01000003">
    <property type="protein sequence ID" value="TKZ36410.1"/>
    <property type="molecule type" value="Genomic_DNA"/>
</dbReference>